<name>A0A0F9IRE4_9ZZZZ</name>
<reference evidence="1" key="1">
    <citation type="journal article" date="2015" name="Nature">
        <title>Complex archaea that bridge the gap between prokaryotes and eukaryotes.</title>
        <authorList>
            <person name="Spang A."/>
            <person name="Saw J.H."/>
            <person name="Jorgensen S.L."/>
            <person name="Zaremba-Niedzwiedzka K."/>
            <person name="Martijn J."/>
            <person name="Lind A.E."/>
            <person name="van Eijk R."/>
            <person name="Schleper C."/>
            <person name="Guy L."/>
            <person name="Ettema T.J."/>
        </authorList>
    </citation>
    <scope>NUCLEOTIDE SEQUENCE</scope>
</reference>
<organism evidence="1">
    <name type="scientific">marine sediment metagenome</name>
    <dbReference type="NCBI Taxonomy" id="412755"/>
    <lineage>
        <taxon>unclassified sequences</taxon>
        <taxon>metagenomes</taxon>
        <taxon>ecological metagenomes</taxon>
    </lineage>
</organism>
<comment type="caution">
    <text evidence="1">The sequence shown here is derived from an EMBL/GenBank/DDBJ whole genome shotgun (WGS) entry which is preliminary data.</text>
</comment>
<proteinExistence type="predicted"/>
<accession>A0A0F9IRE4</accession>
<protein>
    <submittedName>
        <fullName evidence="1">Uncharacterized protein</fullName>
    </submittedName>
</protein>
<dbReference type="AlphaFoldDB" id="A0A0F9IRE4"/>
<sequence>MVYKLYEYIGQKIRRWYRWFVIKFFKRPLTVTELDAGFLRKASKMTYDGTAKVYQGGLQVFQDLMYDRSNIVYFLVVRKRTRRKSIQLRRWFQEYGKDRKW</sequence>
<gene>
    <name evidence="1" type="ORF">LCGC14_1546750</name>
</gene>
<evidence type="ECO:0000313" key="1">
    <source>
        <dbReference type="EMBL" id="KKM59954.1"/>
    </source>
</evidence>
<dbReference type="EMBL" id="LAZR01011767">
    <property type="protein sequence ID" value="KKM59954.1"/>
    <property type="molecule type" value="Genomic_DNA"/>
</dbReference>